<comment type="similarity">
    <text evidence="1">Belongs to the E3 ubiquitin-protein ligase UBR1-like family.</text>
</comment>
<feature type="domain" description="E3 ubiquitin-protein ligase UBR1-like winged-helix" evidence="3">
    <location>
        <begin position="418"/>
        <end position="514"/>
    </location>
</feature>
<dbReference type="Gene3D" id="1.10.10.2670">
    <property type="entry name" value="E3 ubiquitin-protein ligase"/>
    <property type="match status" value="1"/>
</dbReference>
<keyword evidence="1" id="KW-0862">Zinc</keyword>
<dbReference type="InterPro" id="IPR039164">
    <property type="entry name" value="UBR1-like"/>
</dbReference>
<dbReference type="Pfam" id="PF18995">
    <property type="entry name" value="PRT6_C"/>
    <property type="match status" value="1"/>
</dbReference>
<dbReference type="UniPathway" id="UPA00143"/>
<dbReference type="PANTHER" id="PTHR21497:SF24">
    <property type="entry name" value="E3 UBIQUITIN-PROTEIN LIGASE UBR1"/>
    <property type="match status" value="1"/>
</dbReference>
<evidence type="ECO:0000259" key="2">
    <source>
        <dbReference type="Pfam" id="PF18995"/>
    </source>
</evidence>
<keyword evidence="5" id="KW-1185">Reference proteome</keyword>
<dbReference type="Proteomes" id="UP000244309">
    <property type="component" value="Unassembled WGS sequence"/>
</dbReference>
<name>A0A2V1B0M9_9ASCO</name>
<evidence type="ECO:0000313" key="4">
    <source>
        <dbReference type="EMBL" id="PVH23326.1"/>
    </source>
</evidence>
<dbReference type="GO" id="GO:0071596">
    <property type="term" value="P:ubiquitin-dependent protein catabolic process via the N-end rule pathway"/>
    <property type="evidence" value="ECO:0007669"/>
    <property type="project" value="UniProtKB-UniRule"/>
</dbReference>
<keyword evidence="1" id="KW-0833">Ubl conjugation pathway</keyword>
<dbReference type="GO" id="GO:0005737">
    <property type="term" value="C:cytoplasm"/>
    <property type="evidence" value="ECO:0007669"/>
    <property type="project" value="TreeGrafter"/>
</dbReference>
<dbReference type="InterPro" id="IPR055194">
    <property type="entry name" value="UBR1-like_WH"/>
</dbReference>
<dbReference type="PANTHER" id="PTHR21497">
    <property type="entry name" value="UBIQUITIN LIGASE E3 ALPHA-RELATED"/>
    <property type="match status" value="1"/>
</dbReference>
<comment type="pathway">
    <text evidence="1">Protein modification; protein ubiquitination.</text>
</comment>
<keyword evidence="1" id="KW-0863">Zinc-finger</keyword>
<gene>
    <name evidence="4" type="ORF">CXQ85_003060</name>
</gene>
<sequence length="1282" mass="146395">MYATTLITNLKWKGMVCYQYCDIYPFLSDMFLNLDGDPEINVMCTLSCQLFVSPSNSNAILMQGGAERIFGTAISFLKYGHTHSTRLAPDNDLSLASLKNRRWGQLFFDIGYILSRGQNSDVSRTDSMIPMTCHILSLFQGKPTLRREVESHVEYESSDYAAFFHAIPVIYQLADYVSQCLKNTDDLNRRQQVFSDSISYVVQHIIKLEGTVSGSKAHNEVDYGQLNFEENDPGNLGYSGRAVSFLHPLHSFLSWLIEYAAYTDKALLLDIFAKASKDACNDSSKESWETSVKILFHYPIQSIVLAAQVKTGFWVRNGFSVKNQLQLYKSTGLREQGYLRDIFLAQIYLICNDVDKAVRNILGIWLLNDEYLPDKKCPYDMSMLPYILDQCLSFFLHVLTEGLFSRHLGANEITKAKIEDEIIHQLCLGSMNYSKLCSQIPDHIVSERSFDSILETVAQFKEPRSGNETGTFVLKEVFYERVNPYYHNYTSNKKDEAIKLIKERIRRRTNRPIEEVFIQPSVELRKGVGIYQTLANFTASFHFVSFLATCLRYVLSEGPQKFDSLLDTLLHVIHTSALEVNVTVEPSESFCNKSTRLLPNVHYSLAGLLYKALLHDEIKEHHSKVRAIIQSFSEHVEQFFAVMEASVEHFDPKLLSTPNESHTENEAERRKRLAFQRQNRLMAKFKKQQSSFLRQNDIASDFSDDEMEDIEEEGWKFPDSHCILCQDTAKDAGPLGVIVHISRSSEFRDVPFEDDYWFLKAFSDNSNLNETDDNSFPEAKSARYQEYMERTEGEFVVGPGFDNQAHVSSRLVSSTCGHGMHFNCYVQFLSSNRSRSNHITRNTPDNIEHREFLCPLCKALNNMFVPILWAANNRSMKKLLSPGSSECDHFESLSKNNLQNKFWLENFCKAASDDLQEFSILTNSAKEIIGQDAESSESPGQQQFRILLSNMFQILSLLTFPEIFKADSSNILVNTIKSLEMSLRGTSSSSGLLIEQISNSALINLRALNEFRITSLIMKTSNWIKNSAKKPDTHVKILANVLTLSAERFNQTIIYHDFLEILVNVLPVPSAGFSFHEILKSCFIGRVIQTFHILVTEFRDRDFFRRESYDILDVPFSDLIAYEDSVSTIQVLNSMFATGSYGEKNDQILCERRLGLVVFSMLLKSVTPFLRQAAIFAFVNCHSDSEVSGLFENSVFEADRLCNLLNLPTLSVSIKRMCGESFMSTLEAKRFTSFLAFVQQKSSLYIEDPDSRVKLESGMMNSFGYFGYNMIYQTTLYEILIV</sequence>
<dbReference type="GeneID" id="37008391"/>
<dbReference type="OrthoDB" id="26387at2759"/>
<dbReference type="SUPFAM" id="SSF46785">
    <property type="entry name" value="Winged helix' DNA-binding domain"/>
    <property type="match status" value="1"/>
</dbReference>
<accession>A0A2V1B0M9</accession>
<dbReference type="InterPro" id="IPR044046">
    <property type="entry name" value="E3_ligase_UBR-like_C"/>
</dbReference>
<evidence type="ECO:0000256" key="1">
    <source>
        <dbReference type="RuleBase" id="RU366018"/>
    </source>
</evidence>
<dbReference type="VEuPathDB" id="FungiDB:CXQ85_003060"/>
<keyword evidence="1" id="KW-0808">Transferase</keyword>
<dbReference type="Pfam" id="PF22960">
    <property type="entry name" value="WHD_UBR1"/>
    <property type="match status" value="1"/>
</dbReference>
<dbReference type="GO" id="GO:0061630">
    <property type="term" value="F:ubiquitin protein ligase activity"/>
    <property type="evidence" value="ECO:0007669"/>
    <property type="project" value="UniProtKB-UniRule"/>
</dbReference>
<comment type="function">
    <text evidence="1">Ubiquitin ligase protein which is a component of the N-end rule pathway. Recognizes and binds to proteins bearing specific N-terminal residues that are destabilizing according to the N-end rule, leading to their ubiquitination and subsequent degradation.</text>
</comment>
<organism evidence="4 5">
    <name type="scientific">Candidozyma haemuli</name>
    <dbReference type="NCBI Taxonomy" id="45357"/>
    <lineage>
        <taxon>Eukaryota</taxon>
        <taxon>Fungi</taxon>
        <taxon>Dikarya</taxon>
        <taxon>Ascomycota</taxon>
        <taxon>Saccharomycotina</taxon>
        <taxon>Pichiomycetes</taxon>
        <taxon>Metschnikowiaceae</taxon>
        <taxon>Candidozyma</taxon>
    </lineage>
</organism>
<proteinExistence type="inferred from homology"/>
<protein>
    <recommendedName>
        <fullName evidence="1">E3 ubiquitin-protein ligase</fullName>
        <ecNumber evidence="1">2.3.2.27</ecNumber>
    </recommendedName>
</protein>
<evidence type="ECO:0000259" key="3">
    <source>
        <dbReference type="Pfam" id="PF22960"/>
    </source>
</evidence>
<dbReference type="RefSeq" id="XP_025344266.1">
    <property type="nucleotide sequence ID" value="XM_025486716.1"/>
</dbReference>
<dbReference type="InterPro" id="IPR042065">
    <property type="entry name" value="E3_ELL-like"/>
</dbReference>
<dbReference type="InterPro" id="IPR036390">
    <property type="entry name" value="WH_DNA-bd_sf"/>
</dbReference>
<feature type="domain" description="E3 ubiquitin-protein ligase UBR-like C-terminal" evidence="2">
    <location>
        <begin position="970"/>
        <end position="1241"/>
    </location>
</feature>
<dbReference type="EC" id="2.3.2.27" evidence="1"/>
<dbReference type="CDD" id="cd16482">
    <property type="entry name" value="RING-H2_UBR1-like"/>
    <property type="match status" value="1"/>
</dbReference>
<comment type="caution">
    <text evidence="4">The sequence shown here is derived from an EMBL/GenBank/DDBJ whole genome shotgun (WGS) entry which is preliminary data.</text>
</comment>
<comment type="catalytic activity">
    <reaction evidence="1">
        <text>S-ubiquitinyl-[E2 ubiquitin-conjugating enzyme]-L-cysteine + [acceptor protein]-L-lysine = [E2 ubiquitin-conjugating enzyme]-L-cysteine + N(6)-ubiquitinyl-[acceptor protein]-L-lysine.</text>
        <dbReference type="EC" id="2.3.2.27"/>
    </reaction>
</comment>
<evidence type="ECO:0000313" key="5">
    <source>
        <dbReference type="Proteomes" id="UP000244309"/>
    </source>
</evidence>
<dbReference type="GO" id="GO:0000151">
    <property type="term" value="C:ubiquitin ligase complex"/>
    <property type="evidence" value="ECO:0007669"/>
    <property type="project" value="TreeGrafter"/>
</dbReference>
<dbReference type="STRING" id="45357.A0A2V1B0M9"/>
<dbReference type="GO" id="GO:0008270">
    <property type="term" value="F:zinc ion binding"/>
    <property type="evidence" value="ECO:0007669"/>
    <property type="project" value="UniProtKB-UniRule"/>
</dbReference>
<dbReference type="GO" id="GO:0016567">
    <property type="term" value="P:protein ubiquitination"/>
    <property type="evidence" value="ECO:0007669"/>
    <property type="project" value="UniProtKB-UniRule"/>
</dbReference>
<keyword evidence="1" id="KW-0479">Metal-binding</keyword>
<dbReference type="EMBL" id="PKFO01000010">
    <property type="protein sequence ID" value="PVH23326.1"/>
    <property type="molecule type" value="Genomic_DNA"/>
</dbReference>
<reference evidence="4 5" key="1">
    <citation type="submission" date="2017-12" db="EMBL/GenBank/DDBJ databases">
        <title>Genome Sequence of a Multidrug-Resistant Candida haemulonii Isolate from a Patient with Chronic Leg Ulcers in Israel.</title>
        <authorList>
            <person name="Chow N.A."/>
            <person name="Gade L."/>
            <person name="Batra D."/>
            <person name="Rowe L.A."/>
            <person name="Ben-Ami R."/>
            <person name="Loparev V.N."/>
            <person name="Litvintseva A.P."/>
        </authorList>
    </citation>
    <scope>NUCLEOTIDE SEQUENCE [LARGE SCALE GENOMIC DNA]</scope>
    <source>
        <strain evidence="4 5">B11899</strain>
    </source>
</reference>